<proteinExistence type="predicted"/>
<name>A0ABQ9Y274_9EUKA</name>
<reference evidence="1 2" key="1">
    <citation type="journal article" date="2022" name="bioRxiv">
        <title>Genomics of Preaxostyla Flagellates Illuminates Evolutionary Transitions and the Path Towards Mitochondrial Loss.</title>
        <authorList>
            <person name="Novak L.V.F."/>
            <person name="Treitli S.C."/>
            <person name="Pyrih J."/>
            <person name="Halakuc P."/>
            <person name="Pipaliya S.V."/>
            <person name="Vacek V."/>
            <person name="Brzon O."/>
            <person name="Soukal P."/>
            <person name="Eme L."/>
            <person name="Dacks J.B."/>
            <person name="Karnkowska A."/>
            <person name="Elias M."/>
            <person name="Hampl V."/>
        </authorList>
    </citation>
    <scope>NUCLEOTIDE SEQUENCE [LARGE SCALE GENOMIC DNA]</scope>
    <source>
        <strain evidence="1">NAU3</strain>
        <tissue evidence="1">Gut</tissue>
    </source>
</reference>
<accession>A0ABQ9Y274</accession>
<organism evidence="1 2">
    <name type="scientific">Blattamonas nauphoetae</name>
    <dbReference type="NCBI Taxonomy" id="2049346"/>
    <lineage>
        <taxon>Eukaryota</taxon>
        <taxon>Metamonada</taxon>
        <taxon>Preaxostyla</taxon>
        <taxon>Oxymonadida</taxon>
        <taxon>Blattamonas</taxon>
    </lineage>
</organism>
<gene>
    <name evidence="1" type="ORF">BLNAU_7272</name>
</gene>
<dbReference type="EMBL" id="JARBJD010000043">
    <property type="protein sequence ID" value="KAK2957838.1"/>
    <property type="molecule type" value="Genomic_DNA"/>
</dbReference>
<keyword evidence="2" id="KW-1185">Reference proteome</keyword>
<evidence type="ECO:0000313" key="2">
    <source>
        <dbReference type="Proteomes" id="UP001281761"/>
    </source>
</evidence>
<sequence length="1234" mass="137032">MTAATCASQSSDSDLFDRLTVSDDEYSPFGRFNDLLDSYSDPNEPSPLLFQQSLVTFLQRSLNHLTKEQRHDHLSRFGAADIDIESLATIVSSHEDICTLFHFAGLSSSIIRHILFDQTKHRHIVNLAKLSEICPLVSIPTLSKDLPFLFRSFLCDPLAYIFSDDTNRIDSFRPFMDLLCNEFLATVILGCSTDVNETFVTYFPSFSKVLSQPQFQRILPTTSFGIFHKIIEISSKYNDPVTKMAASISHLSNQHFSATNDDKNYQNTLLCKYLPHVAKFLDAHPDLVDSFLITIALSSSPSNILFRHDRDLNLISALSQSSSPIFTKLSEPLLDPTFHLDSLLSPRSFTDPASSFIRMASTNSTFFCRIVETHAKHILDIAISTAVNSFQAVYDSPSDPRRLDFGRATQNWVVLLKTIAEVKMDLSQNGRSFNSFPSSLLSLLVLFAASVDDELSTVAVSVFSNQFGLSTPHTEALLFATPTTFPVGDEFRQRLPLVFGDPDHKSGSCKSICAEASYCVVMQSHSDVSFAGKHTDFMRLIGIDFTGCLVNALHSTASLPHSFPFFSLLLTDESNHPNIWNDTRLPSPLTGLTTLAETTLNLAFSVSTGDRKMSQVEKERRDTNIVHLFPFLGTDSQTFFLLSFSSIFQWKKQKVHKSLVGVVEYLIEMATVTSYNTPISLLIASKKVAELVHQISQIEQSIVDKLKTAEGEERWKLLTQLIVVARETPDIANELLKAENDAQALLILSVHTIRSCPPLNLHLDSNLAVFDRVVEFTGHLNNLPLVAAALFHIADTVDKLNSPAVIDMVFNGQKKTTLSDLILNTLREIYPLRREGVEEGWVVGTDCVTSKIVGSCLTVLSFLIRFDTFNPTPFVDSLVSLAVTADLSLLRSILLVLQHIEERTCRTSTPFSISTATAPFRGIHESSVTQQPLLSIVSSKCLSASLSTLAVSDPQVADSSLLSQFLPGVNQNLISEIAMEITKNVCLILEERRAISSAVPTSDDSSGITLNHEFCDTPPQQLFLALHSMIFPDDPTTASVSTLISLAPFLTRILTIVVPSTTDRVEILVLQDEQEQLLNSFLSLILSLINTGTPSTLSTPPLSSFLSVLSIALVRLDTIPSSLDLHPRFCQMFKQRGNQSNPNVRLFVHSLCSEGMEDRNDVTLDLFSLEFLNKWMGANAQPGPDHLLEIRLEALRNPDEPLDGPLVYMLNEAVWYLNDVTYDECVIDDFDEEP</sequence>
<protein>
    <submittedName>
        <fullName evidence="1">Uncharacterized protein</fullName>
    </submittedName>
</protein>
<dbReference type="Proteomes" id="UP001281761">
    <property type="component" value="Unassembled WGS sequence"/>
</dbReference>
<evidence type="ECO:0000313" key="1">
    <source>
        <dbReference type="EMBL" id="KAK2957838.1"/>
    </source>
</evidence>
<comment type="caution">
    <text evidence="1">The sequence shown here is derived from an EMBL/GenBank/DDBJ whole genome shotgun (WGS) entry which is preliminary data.</text>
</comment>